<dbReference type="PANTHER" id="PTHR13799">
    <property type="entry name" value="NGG1 INTERACTING FACTOR 3"/>
    <property type="match status" value="1"/>
</dbReference>
<feature type="binding site" evidence="6">
    <location>
        <position position="105"/>
    </location>
    <ligand>
        <name>a divalent metal cation</name>
        <dbReference type="ChEBI" id="CHEBI:60240"/>
        <label>1</label>
    </ligand>
</feature>
<dbReference type="InterPro" id="IPR036069">
    <property type="entry name" value="DUF34/NIF3_sf"/>
</dbReference>
<keyword evidence="7" id="KW-0378">Hydrolase</keyword>
<dbReference type="GO" id="GO:0046872">
    <property type="term" value="F:metal ion binding"/>
    <property type="evidence" value="ECO:0007669"/>
    <property type="project" value="UniProtKB-UniRule"/>
</dbReference>
<keyword evidence="8" id="KW-1185">Reference proteome</keyword>
<dbReference type="KEGG" id="dwd:DSCW_14560"/>
<evidence type="ECO:0000313" key="7">
    <source>
        <dbReference type="EMBL" id="BBO74039.1"/>
    </source>
</evidence>
<evidence type="ECO:0000256" key="3">
    <source>
        <dbReference type="ARBA" id="ARBA00022112"/>
    </source>
</evidence>
<comment type="subunit">
    <text evidence="2">Homohexamer.</text>
</comment>
<keyword evidence="4 5" id="KW-0479">Metal-binding</keyword>
<organism evidence="7 8">
    <name type="scientific">Desulfosarcina widdelii</name>
    <dbReference type="NCBI Taxonomy" id="947919"/>
    <lineage>
        <taxon>Bacteria</taxon>
        <taxon>Pseudomonadati</taxon>
        <taxon>Thermodesulfobacteriota</taxon>
        <taxon>Desulfobacteria</taxon>
        <taxon>Desulfobacterales</taxon>
        <taxon>Desulfosarcinaceae</taxon>
        <taxon>Desulfosarcina</taxon>
    </lineage>
</organism>
<proteinExistence type="inferred from homology"/>
<dbReference type="Pfam" id="PF01784">
    <property type="entry name" value="DUF34_NIF3"/>
    <property type="match status" value="1"/>
</dbReference>
<feature type="binding site" evidence="6">
    <location>
        <position position="331"/>
    </location>
    <ligand>
        <name>a divalent metal cation</name>
        <dbReference type="ChEBI" id="CHEBI:60240"/>
        <label>1</label>
    </ligand>
</feature>
<dbReference type="Gene3D" id="3.40.1390.30">
    <property type="entry name" value="NIF3 (NGG1p interacting factor 3)-like"/>
    <property type="match status" value="1"/>
</dbReference>
<evidence type="ECO:0000256" key="4">
    <source>
        <dbReference type="ARBA" id="ARBA00022723"/>
    </source>
</evidence>
<dbReference type="SUPFAM" id="SSF102705">
    <property type="entry name" value="NIF3 (NGG1p interacting factor 3)-like"/>
    <property type="match status" value="1"/>
</dbReference>
<dbReference type="InterPro" id="IPR002678">
    <property type="entry name" value="DUF34/NIF3"/>
</dbReference>
<comment type="similarity">
    <text evidence="1 5">Belongs to the GTP cyclohydrolase I type 2/NIF3 family.</text>
</comment>
<evidence type="ECO:0000256" key="1">
    <source>
        <dbReference type="ARBA" id="ARBA00006964"/>
    </source>
</evidence>
<dbReference type="NCBIfam" id="TIGR00486">
    <property type="entry name" value="YbgI_SA1388"/>
    <property type="match status" value="1"/>
</dbReference>
<dbReference type="InterPro" id="IPR015867">
    <property type="entry name" value="N-reg_PII/ATP_PRibTrfase_C"/>
</dbReference>
<evidence type="ECO:0000256" key="5">
    <source>
        <dbReference type="PIRNR" id="PIRNR037489"/>
    </source>
</evidence>
<evidence type="ECO:0000313" key="8">
    <source>
        <dbReference type="Proteomes" id="UP000427769"/>
    </source>
</evidence>
<feature type="binding site" evidence="6">
    <location>
        <position position="67"/>
    </location>
    <ligand>
        <name>a divalent metal cation</name>
        <dbReference type="ChEBI" id="CHEBI:60240"/>
        <label>1</label>
    </ligand>
</feature>
<reference evidence="7 8" key="1">
    <citation type="submission" date="2019-11" db="EMBL/GenBank/DDBJ databases">
        <title>Comparative genomics of hydrocarbon-degrading Desulfosarcina strains.</title>
        <authorList>
            <person name="Watanabe M."/>
            <person name="Kojima H."/>
            <person name="Fukui M."/>
        </authorList>
    </citation>
    <scope>NUCLEOTIDE SEQUENCE [LARGE SCALE GENOMIC DNA]</scope>
    <source>
        <strain evidence="7 8">PP31</strain>
    </source>
</reference>
<name>A0A5K7Z1C7_9BACT</name>
<dbReference type="PANTHER" id="PTHR13799:SF14">
    <property type="entry name" value="GTP CYCLOHYDROLASE 1 TYPE 2 HOMOLOG"/>
    <property type="match status" value="1"/>
</dbReference>
<dbReference type="FunFam" id="3.40.1390.30:FF:000001">
    <property type="entry name" value="GTP cyclohydrolase 1 type 2"/>
    <property type="match status" value="1"/>
</dbReference>
<dbReference type="RefSeq" id="WP_155303099.1">
    <property type="nucleotide sequence ID" value="NZ_AP021875.1"/>
</dbReference>
<dbReference type="Gene3D" id="3.30.70.120">
    <property type="match status" value="1"/>
</dbReference>
<feature type="binding site" evidence="6">
    <location>
        <position position="66"/>
    </location>
    <ligand>
        <name>a divalent metal cation</name>
        <dbReference type="ChEBI" id="CHEBI:60240"/>
        <label>1</label>
    </ligand>
</feature>
<feature type="binding site" evidence="6">
    <location>
        <position position="335"/>
    </location>
    <ligand>
        <name>a divalent metal cation</name>
        <dbReference type="ChEBI" id="CHEBI:60240"/>
        <label>1</label>
    </ligand>
</feature>
<dbReference type="InterPro" id="IPR017221">
    <property type="entry name" value="DUF34/NIF3_bac"/>
</dbReference>
<dbReference type="OrthoDB" id="9792792at2"/>
<protein>
    <recommendedName>
        <fullName evidence="3 5">GTP cyclohydrolase 1 type 2 homolog</fullName>
    </recommendedName>
</protein>
<dbReference type="PIRSF" id="PIRSF037489">
    <property type="entry name" value="UCP037489_NIF3_YqfO"/>
    <property type="match status" value="1"/>
</dbReference>
<dbReference type="Proteomes" id="UP000427769">
    <property type="component" value="Chromosome"/>
</dbReference>
<dbReference type="GO" id="GO:0005737">
    <property type="term" value="C:cytoplasm"/>
    <property type="evidence" value="ECO:0007669"/>
    <property type="project" value="TreeGrafter"/>
</dbReference>
<accession>A0A5K7Z1C7</accession>
<dbReference type="AlphaFoldDB" id="A0A5K7Z1C7"/>
<evidence type="ECO:0000256" key="6">
    <source>
        <dbReference type="PIRSR" id="PIRSR602678-1"/>
    </source>
</evidence>
<gene>
    <name evidence="7" type="primary">yqfO</name>
    <name evidence="7" type="ORF">DSCW_14560</name>
</gene>
<evidence type="ECO:0000256" key="2">
    <source>
        <dbReference type="ARBA" id="ARBA00011643"/>
    </source>
</evidence>
<dbReference type="EMBL" id="AP021875">
    <property type="protein sequence ID" value="BBO74039.1"/>
    <property type="molecule type" value="Genomic_DNA"/>
</dbReference>
<sequence length="372" mass="39433">MTATVGQFIRLLDDLAPPRLAESWDNVGLQIGSRAWPVKKVWTALDPLPEVVAAAIENNVNLLVTHHPLIFKPLKRIDSDTPTGRIAEMALAAKLAIFCAHTNLDSAAGGLNDMLASRMALHSLRVLDQPADANRCKVVVFAPETHAKAIMDAVFAKGAGRIGNYSSCSFRCEGMGSFQPGELATPSVGKVGALTEVRESRIEVLADRDDVDRVVAAARQAHPYEAMAYDVYPLSGQDLGIGLGRVGRLPSPMTLADFSKTLKAVLNLYMVKVTGPAAMPVETVALCSGSGSGLFKSAVASGADVYVSGDLGYHTARDAQQAGIGLVDIGHFGSEHIVVDALSSAIRKVIEDAGISADVEANDMETDPFHYL</sequence>
<dbReference type="GO" id="GO:0016787">
    <property type="term" value="F:hydrolase activity"/>
    <property type="evidence" value="ECO:0007669"/>
    <property type="project" value="UniProtKB-KW"/>
</dbReference>